<dbReference type="InterPro" id="IPR000571">
    <property type="entry name" value="Znf_CCCH"/>
</dbReference>
<feature type="zinc finger region" description="C3H1-type" evidence="5">
    <location>
        <begin position="8"/>
        <end position="36"/>
    </location>
</feature>
<dbReference type="InterPro" id="IPR050974">
    <property type="entry name" value="Plant_ZF_CCCH"/>
</dbReference>
<feature type="region of interest" description="Disordered" evidence="6">
    <location>
        <begin position="404"/>
        <end position="427"/>
    </location>
</feature>
<dbReference type="AlphaFoldDB" id="A0A6U5I735"/>
<organism evidence="9">
    <name type="scientific">Corethron hystrix</name>
    <dbReference type="NCBI Taxonomy" id="216773"/>
    <lineage>
        <taxon>Eukaryota</taxon>
        <taxon>Sar</taxon>
        <taxon>Stramenopiles</taxon>
        <taxon>Ochrophyta</taxon>
        <taxon>Bacillariophyta</taxon>
        <taxon>Coscinodiscophyceae</taxon>
        <taxon>Corethrophycidae</taxon>
        <taxon>Corethrales</taxon>
        <taxon>Corethraceae</taxon>
        <taxon>Corethron</taxon>
    </lineage>
</organism>
<dbReference type="EMBL" id="HBFR01025501">
    <property type="protein sequence ID" value="CAD8891102.1"/>
    <property type="molecule type" value="Transcribed_RNA"/>
</dbReference>
<dbReference type="PROSITE" id="PS50103">
    <property type="entry name" value="ZF_C3H1"/>
    <property type="match status" value="3"/>
</dbReference>
<evidence type="ECO:0000256" key="3">
    <source>
        <dbReference type="ARBA" id="ARBA00022833"/>
    </source>
</evidence>
<feature type="zinc finger region" description="C3H1-type" evidence="5">
    <location>
        <begin position="95"/>
        <end position="123"/>
    </location>
</feature>
<dbReference type="PANTHER" id="PTHR12506:SF50">
    <property type="entry name" value="ZINC FINGER CCCH DOMAIN-CONTAINING PROTEIN 26"/>
    <property type="match status" value="1"/>
</dbReference>
<feature type="zinc finger region" description="C3H1-type" evidence="5">
    <location>
        <begin position="56"/>
        <end position="84"/>
    </location>
</feature>
<dbReference type="InterPro" id="IPR036855">
    <property type="entry name" value="Znf_CCCH_sf"/>
</dbReference>
<evidence type="ECO:0000256" key="4">
    <source>
        <dbReference type="ARBA" id="ARBA00023125"/>
    </source>
</evidence>
<accession>A0A6U5I735</accession>
<feature type="domain" description="C3H1-type" evidence="7">
    <location>
        <begin position="56"/>
        <end position="84"/>
    </location>
</feature>
<evidence type="ECO:0000256" key="5">
    <source>
        <dbReference type="PROSITE-ProRule" id="PRU00723"/>
    </source>
</evidence>
<protein>
    <recommendedName>
        <fullName evidence="7">C3H1-type domain-containing protein</fullName>
    </recommendedName>
</protein>
<dbReference type="Pfam" id="PF00642">
    <property type="entry name" value="zf-CCCH"/>
    <property type="match status" value="3"/>
</dbReference>
<keyword evidence="3 5" id="KW-0862">Zinc</keyword>
<reference evidence="9" key="1">
    <citation type="submission" date="2021-01" db="EMBL/GenBank/DDBJ databases">
        <authorList>
            <person name="Corre E."/>
            <person name="Pelletier E."/>
            <person name="Niang G."/>
            <person name="Scheremetjew M."/>
            <person name="Finn R."/>
            <person name="Kale V."/>
            <person name="Holt S."/>
            <person name="Cochrane G."/>
            <person name="Meng A."/>
            <person name="Brown T."/>
            <person name="Cohen L."/>
        </authorList>
    </citation>
    <scope>NUCLEOTIDE SEQUENCE</scope>
    <source>
        <strain evidence="9">308</strain>
    </source>
</reference>
<evidence type="ECO:0000259" key="7">
    <source>
        <dbReference type="PROSITE" id="PS50103"/>
    </source>
</evidence>
<sequence length="512" mass="56743">MTMQYPQRIGEDDCRDYLRTGRCKYGESCKYHHPPNVQNGGGIKQINPFEPPFPIRPTEPTCQYYLKHGTCKFGQTCKFHHPHLPRQNSEAFPQRPGEPDCIYYLRNGRCKYGVTCKYHHPISAHRPRSSSLSSITEVGSLPIHLVRNSDGSSHLIVSDGPIVMVNRQHVYPPYCSTAPVSPMMSPHASSYETASTLDLMGGSSHGHGNRVPTVSSCRQLPLNSTGNTNMNYSMTDSRSNSDNSLNASIHSAPLPGSHSPLSLNALSGNGMFCANVNNSFRQRRQYGHSCILGKPPIVDSHLGQNNIGNESFYMDGNSELNHKTNVSFTGSHSAPTTKFPDATLSRSEIQWASYNKPSSPFTSPKRLSRVLSNSNVSNDDKRSADSDDDGMVTMTSALLNMLDIDESVRRKTPPSNLPPRAKSLGSSKLSYSDIKDLPCALTEESKSSHFPSPCHQVHSEAIVEGVLPHCKYYIPLNNPSYRQTGHRIPNHSLEWTHPTQSLSKQNKSYDLF</sequence>
<feature type="domain" description="C3H1-type" evidence="7">
    <location>
        <begin position="8"/>
        <end position="36"/>
    </location>
</feature>
<keyword evidence="4" id="KW-0238">DNA-binding</keyword>
<evidence type="ECO:0000256" key="6">
    <source>
        <dbReference type="SAM" id="MobiDB-lite"/>
    </source>
</evidence>
<keyword evidence="1 5" id="KW-0479">Metal-binding</keyword>
<evidence type="ECO:0000256" key="2">
    <source>
        <dbReference type="ARBA" id="ARBA00022771"/>
    </source>
</evidence>
<dbReference type="PANTHER" id="PTHR12506">
    <property type="entry name" value="PROTEIN PHOSPHATASE RELATED"/>
    <property type="match status" value="1"/>
</dbReference>
<dbReference type="GO" id="GO:0008270">
    <property type="term" value="F:zinc ion binding"/>
    <property type="evidence" value="ECO:0007669"/>
    <property type="project" value="UniProtKB-KW"/>
</dbReference>
<evidence type="ECO:0000313" key="8">
    <source>
        <dbReference type="EMBL" id="CAD8891101.1"/>
    </source>
</evidence>
<evidence type="ECO:0000256" key="1">
    <source>
        <dbReference type="ARBA" id="ARBA00022723"/>
    </source>
</evidence>
<dbReference type="EMBL" id="HBFR01025500">
    <property type="protein sequence ID" value="CAD8891101.1"/>
    <property type="molecule type" value="Transcribed_RNA"/>
</dbReference>
<gene>
    <name evidence="8" type="ORF">CHYS00102_LOCUS18307</name>
    <name evidence="9" type="ORF">CHYS00102_LOCUS18308</name>
</gene>
<dbReference type="Gene3D" id="4.10.1000.10">
    <property type="entry name" value="Zinc finger, CCCH-type"/>
    <property type="match status" value="2"/>
</dbReference>
<dbReference type="GO" id="GO:0003729">
    <property type="term" value="F:mRNA binding"/>
    <property type="evidence" value="ECO:0007669"/>
    <property type="project" value="UniProtKB-ARBA"/>
</dbReference>
<dbReference type="SUPFAM" id="SSF90229">
    <property type="entry name" value="CCCH zinc finger"/>
    <property type="match status" value="3"/>
</dbReference>
<evidence type="ECO:0000313" key="9">
    <source>
        <dbReference type="EMBL" id="CAD8891102.1"/>
    </source>
</evidence>
<proteinExistence type="predicted"/>
<dbReference type="SMART" id="SM00356">
    <property type="entry name" value="ZnF_C3H1"/>
    <property type="match status" value="3"/>
</dbReference>
<feature type="domain" description="C3H1-type" evidence="7">
    <location>
        <begin position="95"/>
        <end position="123"/>
    </location>
</feature>
<feature type="region of interest" description="Disordered" evidence="6">
    <location>
        <begin position="354"/>
        <end position="390"/>
    </location>
</feature>
<name>A0A6U5I735_9STRA</name>
<keyword evidence="2 5" id="KW-0863">Zinc-finger</keyword>
<dbReference type="GO" id="GO:0003677">
    <property type="term" value="F:DNA binding"/>
    <property type="evidence" value="ECO:0007669"/>
    <property type="project" value="UniProtKB-KW"/>
</dbReference>